<dbReference type="GO" id="GO:0016020">
    <property type="term" value="C:membrane"/>
    <property type="evidence" value="ECO:0007669"/>
    <property type="project" value="UniProtKB-SubCell"/>
</dbReference>
<comment type="cofactor">
    <cofactor evidence="1 13">
        <name>heme</name>
        <dbReference type="ChEBI" id="CHEBI:30413"/>
    </cofactor>
</comment>
<dbReference type="GO" id="GO:0020037">
    <property type="term" value="F:heme binding"/>
    <property type="evidence" value="ECO:0007669"/>
    <property type="project" value="InterPro"/>
</dbReference>
<keyword evidence="17" id="KW-1185">Reference proteome</keyword>
<protein>
    <submittedName>
        <fullName evidence="16">Cytochrome P450</fullName>
    </submittedName>
</protein>
<accession>A0A2G8RTZ0</accession>
<organism evidence="16 17">
    <name type="scientific">Ganoderma sinense ZZ0214-1</name>
    <dbReference type="NCBI Taxonomy" id="1077348"/>
    <lineage>
        <taxon>Eukaryota</taxon>
        <taxon>Fungi</taxon>
        <taxon>Dikarya</taxon>
        <taxon>Basidiomycota</taxon>
        <taxon>Agaricomycotina</taxon>
        <taxon>Agaricomycetes</taxon>
        <taxon>Polyporales</taxon>
        <taxon>Polyporaceae</taxon>
        <taxon>Ganoderma</taxon>
    </lineage>
</organism>
<evidence type="ECO:0000256" key="3">
    <source>
        <dbReference type="ARBA" id="ARBA00005179"/>
    </source>
</evidence>
<feature type="signal peptide" evidence="15">
    <location>
        <begin position="1"/>
        <end position="20"/>
    </location>
</feature>
<evidence type="ECO:0000256" key="13">
    <source>
        <dbReference type="PIRSR" id="PIRSR602401-1"/>
    </source>
</evidence>
<dbReference type="PANTHER" id="PTHR46300:SF7">
    <property type="entry name" value="P450, PUTATIVE (EUROFUNG)-RELATED"/>
    <property type="match status" value="1"/>
</dbReference>
<evidence type="ECO:0000256" key="1">
    <source>
        <dbReference type="ARBA" id="ARBA00001971"/>
    </source>
</evidence>
<evidence type="ECO:0000256" key="15">
    <source>
        <dbReference type="SAM" id="SignalP"/>
    </source>
</evidence>
<dbReference type="InterPro" id="IPR017972">
    <property type="entry name" value="Cyt_P450_CS"/>
</dbReference>
<keyword evidence="9 14" id="KW-0560">Oxidoreductase</keyword>
<dbReference type="InterPro" id="IPR050364">
    <property type="entry name" value="Cytochrome_P450_fung"/>
</dbReference>
<dbReference type="Gene3D" id="1.10.630.10">
    <property type="entry name" value="Cytochrome P450"/>
    <property type="match status" value="1"/>
</dbReference>
<dbReference type="EMBL" id="AYKW01000056">
    <property type="protein sequence ID" value="PIL24969.1"/>
    <property type="molecule type" value="Genomic_DNA"/>
</dbReference>
<evidence type="ECO:0000256" key="12">
    <source>
        <dbReference type="ARBA" id="ARBA00023136"/>
    </source>
</evidence>
<evidence type="ECO:0000256" key="6">
    <source>
        <dbReference type="ARBA" id="ARBA00022692"/>
    </source>
</evidence>
<evidence type="ECO:0000256" key="7">
    <source>
        <dbReference type="ARBA" id="ARBA00022723"/>
    </source>
</evidence>
<dbReference type="InterPro" id="IPR036396">
    <property type="entry name" value="Cyt_P450_sf"/>
</dbReference>
<dbReference type="PRINTS" id="PR00385">
    <property type="entry name" value="P450"/>
</dbReference>
<dbReference type="GO" id="GO:0005506">
    <property type="term" value="F:iron ion binding"/>
    <property type="evidence" value="ECO:0007669"/>
    <property type="project" value="InterPro"/>
</dbReference>
<evidence type="ECO:0000256" key="5">
    <source>
        <dbReference type="ARBA" id="ARBA00022617"/>
    </source>
</evidence>
<keyword evidence="7 13" id="KW-0479">Metal-binding</keyword>
<dbReference type="Pfam" id="PF00067">
    <property type="entry name" value="p450"/>
    <property type="match status" value="1"/>
</dbReference>
<dbReference type="STRING" id="1077348.A0A2G8RTZ0"/>
<keyword evidence="8" id="KW-1133">Transmembrane helix</keyword>
<dbReference type="AlphaFoldDB" id="A0A2G8RTZ0"/>
<feature type="chain" id="PRO_5013842831" evidence="15">
    <location>
        <begin position="21"/>
        <end position="507"/>
    </location>
</feature>
<dbReference type="PROSITE" id="PS00086">
    <property type="entry name" value="CYTOCHROME_P450"/>
    <property type="match status" value="1"/>
</dbReference>
<evidence type="ECO:0000256" key="9">
    <source>
        <dbReference type="ARBA" id="ARBA00023002"/>
    </source>
</evidence>
<comment type="caution">
    <text evidence="16">The sequence shown here is derived from an EMBL/GenBank/DDBJ whole genome shotgun (WGS) entry which is preliminary data.</text>
</comment>
<feature type="binding site" description="axial binding residue" evidence="13">
    <location>
        <position position="433"/>
    </location>
    <ligand>
        <name>heme</name>
        <dbReference type="ChEBI" id="CHEBI:30413"/>
    </ligand>
    <ligandPart>
        <name>Fe</name>
        <dbReference type="ChEBI" id="CHEBI:18248"/>
    </ligandPart>
</feature>
<evidence type="ECO:0000313" key="16">
    <source>
        <dbReference type="EMBL" id="PIL24969.1"/>
    </source>
</evidence>
<keyword evidence="12" id="KW-0472">Membrane</keyword>
<dbReference type="GO" id="GO:0016705">
    <property type="term" value="F:oxidoreductase activity, acting on paired donors, with incorporation or reduction of molecular oxygen"/>
    <property type="evidence" value="ECO:0007669"/>
    <property type="project" value="InterPro"/>
</dbReference>
<evidence type="ECO:0000256" key="14">
    <source>
        <dbReference type="RuleBase" id="RU000461"/>
    </source>
</evidence>
<dbReference type="CDD" id="cd11065">
    <property type="entry name" value="CYP64-like"/>
    <property type="match status" value="1"/>
</dbReference>
<reference evidence="16 17" key="1">
    <citation type="journal article" date="2015" name="Sci. Rep.">
        <title>Chromosome-level genome map provides insights into diverse defense mechanisms in the medicinal fungus Ganoderma sinense.</title>
        <authorList>
            <person name="Zhu Y."/>
            <person name="Xu J."/>
            <person name="Sun C."/>
            <person name="Zhou S."/>
            <person name="Xu H."/>
            <person name="Nelson D.R."/>
            <person name="Qian J."/>
            <person name="Song J."/>
            <person name="Luo H."/>
            <person name="Xiang L."/>
            <person name="Li Y."/>
            <person name="Xu Z."/>
            <person name="Ji A."/>
            <person name="Wang L."/>
            <person name="Lu S."/>
            <person name="Hayward A."/>
            <person name="Sun W."/>
            <person name="Li X."/>
            <person name="Schwartz D.C."/>
            <person name="Wang Y."/>
            <person name="Chen S."/>
        </authorList>
    </citation>
    <scope>NUCLEOTIDE SEQUENCE [LARGE SCALE GENOMIC DNA]</scope>
    <source>
        <strain evidence="16 17">ZZ0214-1</strain>
    </source>
</reference>
<proteinExistence type="inferred from homology"/>
<comment type="pathway">
    <text evidence="3">Secondary metabolite biosynthesis.</text>
</comment>
<comment type="subcellular location">
    <subcellularLocation>
        <location evidence="2">Membrane</location>
        <topology evidence="2">Single-pass membrane protein</topology>
    </subcellularLocation>
</comment>
<dbReference type="InterPro" id="IPR001128">
    <property type="entry name" value="Cyt_P450"/>
</dbReference>
<evidence type="ECO:0000313" key="17">
    <source>
        <dbReference type="Proteomes" id="UP000230002"/>
    </source>
</evidence>
<keyword evidence="11 14" id="KW-0503">Monooxygenase</keyword>
<evidence type="ECO:0000256" key="2">
    <source>
        <dbReference type="ARBA" id="ARBA00004167"/>
    </source>
</evidence>
<keyword evidence="5 13" id="KW-0349">Heme</keyword>
<sequence length="507" mass="57924">MLTAAVWASVLLLGLMVVRASRQYNLSRPPGPPGLPILGNVLDWTSHEMWRRTDDVPLGDMVFVRVFGMSVLFLNSHEAVNELLHKRGALYSDRAHLVLACEMAGFGDIVPLTRYGEKFKLERRLMNQALGFSVLEKWQPFVAKEAHLLLSSLLSEPQSYLAHFKRYAGSLIFTTIYGYHTKLKRDPYIADAEQFMSASSSSMAGGWMVDSFPFLRYVPGLGVHRIAEKWRNQLPVWVDKPYQMFKALPDSTMKQNSFCGNLLMDDHGKISTDPELEHRVKWLATSLYGPGSDTTVVSLTMLLLALVHYPEVLKKAQREIDRVVGTERLPTFSDREQLPYIDCIIKEVLRWGTPVPITPPHRLIQPDQYREYTLDEGIVHNSQSRRRAILHDERLYPEPEKFSPERFELEKDLERLRLMDSFNYAFGFGRRRCPGMHFADQSLFFTFTSIMACFNIAPVTDSNGEPILPPLEFDGGVFRHPKPFKCSITPRRKNVESLIQAAVSVSI</sequence>
<keyword evidence="10 13" id="KW-0408">Iron</keyword>
<dbReference type="InterPro" id="IPR002401">
    <property type="entry name" value="Cyt_P450_E_grp-I"/>
</dbReference>
<dbReference type="OrthoDB" id="3934656at2759"/>
<keyword evidence="15" id="KW-0732">Signal</keyword>
<dbReference type="GO" id="GO:0004497">
    <property type="term" value="F:monooxygenase activity"/>
    <property type="evidence" value="ECO:0007669"/>
    <property type="project" value="UniProtKB-KW"/>
</dbReference>
<evidence type="ECO:0000256" key="8">
    <source>
        <dbReference type="ARBA" id="ARBA00022989"/>
    </source>
</evidence>
<evidence type="ECO:0000256" key="10">
    <source>
        <dbReference type="ARBA" id="ARBA00023004"/>
    </source>
</evidence>
<name>A0A2G8RTZ0_9APHY</name>
<evidence type="ECO:0000256" key="4">
    <source>
        <dbReference type="ARBA" id="ARBA00010617"/>
    </source>
</evidence>
<comment type="similarity">
    <text evidence="4 14">Belongs to the cytochrome P450 family.</text>
</comment>
<evidence type="ECO:0000256" key="11">
    <source>
        <dbReference type="ARBA" id="ARBA00023033"/>
    </source>
</evidence>
<dbReference type="PANTHER" id="PTHR46300">
    <property type="entry name" value="P450, PUTATIVE (EUROFUNG)-RELATED-RELATED"/>
    <property type="match status" value="1"/>
</dbReference>
<keyword evidence="6" id="KW-0812">Transmembrane</keyword>
<dbReference type="PRINTS" id="PR00463">
    <property type="entry name" value="EP450I"/>
</dbReference>
<gene>
    <name evidence="16" type="ORF">GSI_12856</name>
</gene>
<dbReference type="Proteomes" id="UP000230002">
    <property type="component" value="Unassembled WGS sequence"/>
</dbReference>
<dbReference type="SUPFAM" id="SSF48264">
    <property type="entry name" value="Cytochrome P450"/>
    <property type="match status" value="1"/>
</dbReference>